<dbReference type="InterPro" id="IPR027417">
    <property type="entry name" value="P-loop_NTPase"/>
</dbReference>
<sequence length="49" mass="5172">MDLVRRADWLVDVGPHAGERGGWIPHSGPASALRDDAVGKVLIGVEHSA</sequence>
<protein>
    <submittedName>
        <fullName evidence="1">Uncharacterized protein</fullName>
    </submittedName>
</protein>
<evidence type="ECO:0000313" key="1">
    <source>
        <dbReference type="EMBL" id="MCQ4041597.1"/>
    </source>
</evidence>
<evidence type="ECO:0000313" key="2">
    <source>
        <dbReference type="Proteomes" id="UP001206206"/>
    </source>
</evidence>
<gene>
    <name evidence="1" type="ORF">NON19_06030</name>
</gene>
<organism evidence="1 2">
    <name type="scientific">Streptantibioticus rubrisoli</name>
    <dbReference type="NCBI Taxonomy" id="1387313"/>
    <lineage>
        <taxon>Bacteria</taxon>
        <taxon>Bacillati</taxon>
        <taxon>Actinomycetota</taxon>
        <taxon>Actinomycetes</taxon>
        <taxon>Kitasatosporales</taxon>
        <taxon>Streptomycetaceae</taxon>
        <taxon>Streptantibioticus</taxon>
    </lineage>
</organism>
<keyword evidence="2" id="KW-1185">Reference proteome</keyword>
<name>A0ABT1P8B4_9ACTN</name>
<proteinExistence type="predicted"/>
<dbReference type="RefSeq" id="WP_255925581.1">
    <property type="nucleotide sequence ID" value="NZ_JANFNH010000003.1"/>
</dbReference>
<accession>A0ABT1P8B4</accession>
<comment type="caution">
    <text evidence="1">The sequence shown here is derived from an EMBL/GenBank/DDBJ whole genome shotgun (WGS) entry which is preliminary data.</text>
</comment>
<dbReference type="Proteomes" id="UP001206206">
    <property type="component" value="Unassembled WGS sequence"/>
</dbReference>
<dbReference type="Gene3D" id="3.40.50.300">
    <property type="entry name" value="P-loop containing nucleotide triphosphate hydrolases"/>
    <property type="match status" value="1"/>
</dbReference>
<reference evidence="1 2" key="1">
    <citation type="submission" date="2022-06" db="EMBL/GenBank/DDBJ databases">
        <title>Draft genome sequence of type strain Streptomyces rubrisoli DSM 42083.</title>
        <authorList>
            <person name="Duangmal K."/>
            <person name="Klaysubun C."/>
        </authorList>
    </citation>
    <scope>NUCLEOTIDE SEQUENCE [LARGE SCALE GENOMIC DNA]</scope>
    <source>
        <strain evidence="1 2">DSM 42083</strain>
    </source>
</reference>
<dbReference type="EMBL" id="JANFNH010000003">
    <property type="protein sequence ID" value="MCQ4041597.1"/>
    <property type="molecule type" value="Genomic_DNA"/>
</dbReference>